<reference evidence="1 2" key="1">
    <citation type="submission" date="2019-03" db="EMBL/GenBank/DDBJ databases">
        <title>First draft genome of Liparis tanakae, snailfish: a comprehensive survey of snailfish specific genes.</title>
        <authorList>
            <person name="Kim W."/>
            <person name="Song I."/>
            <person name="Jeong J.-H."/>
            <person name="Kim D."/>
            <person name="Kim S."/>
            <person name="Ryu S."/>
            <person name="Song J.Y."/>
            <person name="Lee S.K."/>
        </authorList>
    </citation>
    <scope>NUCLEOTIDE SEQUENCE [LARGE SCALE GENOMIC DNA]</scope>
    <source>
        <tissue evidence="1">Muscle</tissue>
    </source>
</reference>
<gene>
    <name evidence="1" type="ORF">EYF80_002785</name>
</gene>
<organism evidence="1 2">
    <name type="scientific">Liparis tanakae</name>
    <name type="common">Tanaka's snailfish</name>
    <dbReference type="NCBI Taxonomy" id="230148"/>
    <lineage>
        <taxon>Eukaryota</taxon>
        <taxon>Metazoa</taxon>
        <taxon>Chordata</taxon>
        <taxon>Craniata</taxon>
        <taxon>Vertebrata</taxon>
        <taxon>Euteleostomi</taxon>
        <taxon>Actinopterygii</taxon>
        <taxon>Neopterygii</taxon>
        <taxon>Teleostei</taxon>
        <taxon>Neoteleostei</taxon>
        <taxon>Acanthomorphata</taxon>
        <taxon>Eupercaria</taxon>
        <taxon>Perciformes</taxon>
        <taxon>Cottioidei</taxon>
        <taxon>Cottales</taxon>
        <taxon>Liparidae</taxon>
        <taxon>Liparis</taxon>
    </lineage>
</organism>
<comment type="caution">
    <text evidence="1">The sequence shown here is derived from an EMBL/GenBank/DDBJ whole genome shotgun (WGS) entry which is preliminary data.</text>
</comment>
<proteinExistence type="predicted"/>
<evidence type="ECO:0000313" key="2">
    <source>
        <dbReference type="Proteomes" id="UP000314294"/>
    </source>
</evidence>
<accession>A0A4Z2JA91</accession>
<keyword evidence="2" id="KW-1185">Reference proteome</keyword>
<name>A0A4Z2JA91_9TELE</name>
<dbReference type="Proteomes" id="UP000314294">
    <property type="component" value="Unassembled WGS sequence"/>
</dbReference>
<dbReference type="AlphaFoldDB" id="A0A4Z2JA91"/>
<dbReference type="EMBL" id="SRLO01000012">
    <property type="protein sequence ID" value="TNN87030.1"/>
    <property type="molecule type" value="Genomic_DNA"/>
</dbReference>
<evidence type="ECO:0000313" key="1">
    <source>
        <dbReference type="EMBL" id="TNN87030.1"/>
    </source>
</evidence>
<protein>
    <submittedName>
        <fullName evidence="1">Uncharacterized protein</fullName>
    </submittedName>
</protein>
<sequence>MQHQRQAGLTCLSAFQVQRAATTRGAACCAVCMESDHIKTGRLTIKVGRKHPGVNLISVTEHAWQRGLESEHPTKCKSRAILKGQARLHRRHSHHLQRKQEDGGKIGGLAEVLAHNVADKVPHGFAGSIGGSWNH</sequence>